<dbReference type="RefSeq" id="WP_096431879.1">
    <property type="nucleotide sequence ID" value="NZ_AP018042.1"/>
</dbReference>
<sequence>MSKPDLTKPTRQALRGILVIFVFEVQKRLRVFWPILLLIFAQKKLLPASITIPMAIGIICLLMLVHVILYYLNFYFYIEGNQFIIKKGYLRKIVLSIPLERIQSVNTKQNLLQQLLNVYSLEVDTAGSVGNELKIYSLSGSYTEHLTQFLESHKENTNEEKSESISDTSKEVEIIKLSPADLLRIGISQNHFKTGLIILVFVSQIVDQIKDLFQKETDAYSDSVQNIISNSGILIFTALIIFALAISIFATLLFTVIKYYDFKLVKYQQNYRITAGLFNKRKVLLPFSKVQQLNWETGPIKKMFGIFKISFKQAVSKQVQQKQVIDAPGCLEKHIESIRNEVFKGDLPDYSEKIYSHRRYFNLLWFQRGLFPAALATPLYIIEPLWLIAGTFWLAISAVYCWVMVRKSYFQFNKSQLIVGKGGINTEWQQSEAFKTQSVDFRQTFFQKRRGLASLRVNNASGQIDIPYIQEDIANKLMNYILYHVETSNKKWM</sequence>
<feature type="domain" description="YdbS-like PH" evidence="2">
    <location>
        <begin position="410"/>
        <end position="481"/>
    </location>
</feature>
<dbReference type="PANTHER" id="PTHR34473:SF2">
    <property type="entry name" value="UPF0699 TRANSMEMBRANE PROTEIN YDBT"/>
    <property type="match status" value="1"/>
</dbReference>
<dbReference type="Pfam" id="PF03703">
    <property type="entry name" value="bPH_2"/>
    <property type="match status" value="3"/>
</dbReference>
<dbReference type="AlphaFoldDB" id="A0A1Y1CNY0"/>
<evidence type="ECO:0000259" key="2">
    <source>
        <dbReference type="Pfam" id="PF03703"/>
    </source>
</evidence>
<dbReference type="InterPro" id="IPR014529">
    <property type="entry name" value="UCP026631"/>
</dbReference>
<feature type="domain" description="YdbS-like PH" evidence="2">
    <location>
        <begin position="273"/>
        <end position="314"/>
    </location>
</feature>
<accession>A0A1Y1CNY0</accession>
<gene>
    <name evidence="3" type="ORF">ALGA_3682</name>
</gene>
<keyword evidence="1" id="KW-0812">Transmembrane</keyword>
<proteinExistence type="predicted"/>
<reference evidence="4" key="2">
    <citation type="journal article" date="2020" name="Antonie Van Leeuwenhoek">
        <title>Labilibaculum antarcticum sp. nov., a novel facultative anaerobic, psychrotorelant bacterium isolated from marine sediment of Antarctica.</title>
        <authorList>
            <person name="Watanabe M."/>
            <person name="Kojima H."/>
            <person name="Fukui M."/>
        </authorList>
    </citation>
    <scope>NUCLEOTIDE SEQUENCE [LARGE SCALE GENOMIC DNA]</scope>
    <source>
        <strain evidence="4">SPP2</strain>
    </source>
</reference>
<feature type="transmembrane region" description="Helical" evidence="1">
    <location>
        <begin position="50"/>
        <end position="72"/>
    </location>
</feature>
<dbReference type="PANTHER" id="PTHR34473">
    <property type="entry name" value="UPF0699 TRANSMEMBRANE PROTEIN YDBS"/>
    <property type="match status" value="1"/>
</dbReference>
<evidence type="ECO:0000256" key="1">
    <source>
        <dbReference type="SAM" id="Phobius"/>
    </source>
</evidence>
<feature type="transmembrane region" description="Helical" evidence="1">
    <location>
        <begin position="233"/>
        <end position="257"/>
    </location>
</feature>
<dbReference type="EMBL" id="AP018042">
    <property type="protein sequence ID" value="BAX81974.1"/>
    <property type="molecule type" value="Genomic_DNA"/>
</dbReference>
<feature type="domain" description="YdbS-like PH" evidence="2">
    <location>
        <begin position="71"/>
        <end position="130"/>
    </location>
</feature>
<evidence type="ECO:0000313" key="3">
    <source>
        <dbReference type="EMBL" id="BAX81974.1"/>
    </source>
</evidence>
<organism evidence="3 4">
    <name type="scientific">Labilibaculum antarcticum</name>
    <dbReference type="NCBI Taxonomy" id="1717717"/>
    <lineage>
        <taxon>Bacteria</taxon>
        <taxon>Pseudomonadati</taxon>
        <taxon>Bacteroidota</taxon>
        <taxon>Bacteroidia</taxon>
        <taxon>Marinilabiliales</taxon>
        <taxon>Marinifilaceae</taxon>
        <taxon>Labilibaculum</taxon>
    </lineage>
</organism>
<name>A0A1Y1CNY0_9BACT</name>
<dbReference type="OrthoDB" id="1049931at2"/>
<keyword evidence="1" id="KW-0472">Membrane</keyword>
<dbReference type="PIRSF" id="PIRSF026631">
    <property type="entry name" value="UCP026631"/>
    <property type="match status" value="1"/>
</dbReference>
<keyword evidence="1" id="KW-1133">Transmembrane helix</keyword>
<protein>
    <recommendedName>
        <fullName evidence="2">YdbS-like PH domain-containing protein</fullName>
    </recommendedName>
</protein>
<reference evidence="3 4" key="1">
    <citation type="journal article" date="2018" name="Mar. Genomics">
        <title>Complete genome sequence of Marinifilaceae bacterium strain SPP2, isolated from the Antarctic marine sediment.</title>
        <authorList>
            <person name="Watanabe M."/>
            <person name="Kojima H."/>
            <person name="Fukui M."/>
        </authorList>
    </citation>
    <scope>NUCLEOTIDE SEQUENCE [LARGE SCALE GENOMIC DNA]</scope>
    <source>
        <strain evidence="3 4">SPP2</strain>
    </source>
</reference>
<dbReference type="InterPro" id="IPR005182">
    <property type="entry name" value="YdbS-like_PH"/>
</dbReference>
<dbReference type="KEGG" id="mbas:ALGA_3682"/>
<keyword evidence="4" id="KW-1185">Reference proteome</keyword>
<evidence type="ECO:0000313" key="4">
    <source>
        <dbReference type="Proteomes" id="UP000218267"/>
    </source>
</evidence>
<dbReference type="Proteomes" id="UP000218267">
    <property type="component" value="Chromosome"/>
</dbReference>
<feature type="transmembrane region" description="Helical" evidence="1">
    <location>
        <begin position="387"/>
        <end position="405"/>
    </location>
</feature>